<dbReference type="AlphaFoldDB" id="A0A238UMM0"/>
<dbReference type="PANTHER" id="PTHR48079">
    <property type="entry name" value="PROTEIN YEEZ"/>
    <property type="match status" value="1"/>
</dbReference>
<accession>A0A238UMM0</accession>
<dbReference type="RefSeq" id="WP_089309517.1">
    <property type="nucleotide sequence ID" value="NZ_FZNP01000001.1"/>
</dbReference>
<dbReference type="PANTHER" id="PTHR48079:SF6">
    <property type="entry name" value="NAD(P)-BINDING DOMAIN-CONTAINING PROTEIN-RELATED"/>
    <property type="match status" value="1"/>
</dbReference>
<dbReference type="EMBL" id="FZNP01000001">
    <property type="protein sequence ID" value="SNR22897.1"/>
    <property type="molecule type" value="Genomic_DNA"/>
</dbReference>
<dbReference type="InterPro" id="IPR036291">
    <property type="entry name" value="NAD(P)-bd_dom_sf"/>
</dbReference>
<dbReference type="GO" id="GO:0005737">
    <property type="term" value="C:cytoplasm"/>
    <property type="evidence" value="ECO:0007669"/>
    <property type="project" value="TreeGrafter"/>
</dbReference>
<name>A0A238UMM0_9ACTN</name>
<proteinExistence type="predicted"/>
<dbReference type="Pfam" id="PF01370">
    <property type="entry name" value="Epimerase"/>
    <property type="match status" value="1"/>
</dbReference>
<protein>
    <submittedName>
        <fullName evidence="2">Nucleoside-diphosphate-sugar epimerase</fullName>
    </submittedName>
</protein>
<dbReference type="InterPro" id="IPR001509">
    <property type="entry name" value="Epimerase_deHydtase"/>
</dbReference>
<dbReference type="Proteomes" id="UP000198420">
    <property type="component" value="Unassembled WGS sequence"/>
</dbReference>
<dbReference type="GO" id="GO:0004029">
    <property type="term" value="F:aldehyde dehydrogenase (NAD+) activity"/>
    <property type="evidence" value="ECO:0007669"/>
    <property type="project" value="TreeGrafter"/>
</dbReference>
<gene>
    <name evidence="2" type="ORF">SAMN06265355_10165</name>
</gene>
<dbReference type="SUPFAM" id="SSF51735">
    <property type="entry name" value="NAD(P)-binding Rossmann-fold domains"/>
    <property type="match status" value="1"/>
</dbReference>
<organism evidence="2 3">
    <name type="scientific">Actinomadura mexicana</name>
    <dbReference type="NCBI Taxonomy" id="134959"/>
    <lineage>
        <taxon>Bacteria</taxon>
        <taxon>Bacillati</taxon>
        <taxon>Actinomycetota</taxon>
        <taxon>Actinomycetes</taxon>
        <taxon>Streptosporangiales</taxon>
        <taxon>Thermomonosporaceae</taxon>
        <taxon>Actinomadura</taxon>
    </lineage>
</organism>
<dbReference type="OrthoDB" id="9787292at2"/>
<dbReference type="InterPro" id="IPR051783">
    <property type="entry name" value="NAD(P)-dependent_oxidoreduct"/>
</dbReference>
<dbReference type="Gene3D" id="3.40.50.720">
    <property type="entry name" value="NAD(P)-binding Rossmann-like Domain"/>
    <property type="match status" value="1"/>
</dbReference>
<evidence type="ECO:0000259" key="1">
    <source>
        <dbReference type="Pfam" id="PF01370"/>
    </source>
</evidence>
<evidence type="ECO:0000313" key="3">
    <source>
        <dbReference type="Proteomes" id="UP000198420"/>
    </source>
</evidence>
<reference evidence="3" key="1">
    <citation type="submission" date="2017-06" db="EMBL/GenBank/DDBJ databases">
        <authorList>
            <person name="Varghese N."/>
            <person name="Submissions S."/>
        </authorList>
    </citation>
    <scope>NUCLEOTIDE SEQUENCE [LARGE SCALE GENOMIC DNA]</scope>
    <source>
        <strain evidence="3">DSM 44485</strain>
    </source>
</reference>
<feature type="domain" description="NAD-dependent epimerase/dehydratase" evidence="1">
    <location>
        <begin position="3"/>
        <end position="215"/>
    </location>
</feature>
<sequence length="280" mass="29125">MKVFVAGATGAIGRRLVPQLLDAGHRVVGLTRRPEAAKALAALGAEPMIADVYDAAALRERLAEAAPDVVMHQLTDLADLDYAANARLRIEGTSNLVSAATDAGVEHIVAQSIAWLYRHGHTPAVETDKLDSRASAYPGVAALEQGAAKLPHSVVLRYGALYGPGTWYAPDGAHSSSARRGEWSPGGAWTSFVHVDDAAAAAVAALGWPSGVYNIVDDEPAAPGDWAPVFCEALGAPVPPLPPGDEVSGRPVSNAAARALGWRPSRASWREGLPRSLAAS</sequence>
<keyword evidence="3" id="KW-1185">Reference proteome</keyword>
<evidence type="ECO:0000313" key="2">
    <source>
        <dbReference type="EMBL" id="SNR22897.1"/>
    </source>
</evidence>